<protein>
    <submittedName>
        <fullName evidence="1">Uncharacterized protein</fullName>
    </submittedName>
</protein>
<dbReference type="Proteomes" id="UP000261174">
    <property type="component" value="Unassembled WGS sequence"/>
</dbReference>
<reference evidence="1 2" key="1">
    <citation type="submission" date="2018-08" db="EMBL/GenBank/DDBJ databases">
        <title>Chitinophaga sp. K20C18050901, a novel bacterium isolated from forest soil.</title>
        <authorList>
            <person name="Wang C."/>
        </authorList>
    </citation>
    <scope>NUCLEOTIDE SEQUENCE [LARGE SCALE GENOMIC DNA]</scope>
    <source>
        <strain evidence="1 2">K20C18050901</strain>
    </source>
</reference>
<proteinExistence type="predicted"/>
<name>A0A3E1NVZ9_9BACT</name>
<evidence type="ECO:0000313" key="2">
    <source>
        <dbReference type="Proteomes" id="UP000261174"/>
    </source>
</evidence>
<accession>A0A3E1NVZ9</accession>
<dbReference type="EMBL" id="QTJV01000010">
    <property type="protein sequence ID" value="RFM32121.1"/>
    <property type="molecule type" value="Genomic_DNA"/>
</dbReference>
<keyword evidence="2" id="KW-1185">Reference proteome</keyword>
<sequence length="356" mass="41373">MRYLILLLPILLGCAHQPKQGSHAFYYWKFDNESDPSTDTGLIRKLHVDHFYIHYFDVDWSEALGMPVPKGARYYFSDITPMVNGTYCPVVFITNRTFETMGEDSCEWLAGKITAKINDMTAGFEEHAAGQAYKVGMNWLEEKPKIIARREGLHKEVQIDCDWTPATKDKYFHFLRAFKALNKEKELSATIRLYPYKYYRKMGIPPIDRGMLMCYNMDRIDKLATANSVFDKKVLTSYLVGTHYPLPLDVSFPIFGWYAWFRGNQFRGIVHDGDEVTKVGILNSKSLISRDTTLDGRFFREGDLLRREYPDSNTLKSAIDLAMRKVPAYRHVTFYHWDPNSIAAYEDIIQETFADY</sequence>
<dbReference type="AlphaFoldDB" id="A0A3E1NVZ9"/>
<dbReference type="OrthoDB" id="634553at2"/>
<organism evidence="1 2">
    <name type="scientific">Chitinophaga silvisoli</name>
    <dbReference type="NCBI Taxonomy" id="2291814"/>
    <lineage>
        <taxon>Bacteria</taxon>
        <taxon>Pseudomonadati</taxon>
        <taxon>Bacteroidota</taxon>
        <taxon>Chitinophagia</taxon>
        <taxon>Chitinophagales</taxon>
        <taxon>Chitinophagaceae</taxon>
        <taxon>Chitinophaga</taxon>
    </lineage>
</organism>
<gene>
    <name evidence="1" type="ORF">DXN04_25385</name>
</gene>
<dbReference type="RefSeq" id="WP_116856207.1">
    <property type="nucleotide sequence ID" value="NZ_QTJV01000010.1"/>
</dbReference>
<evidence type="ECO:0000313" key="1">
    <source>
        <dbReference type="EMBL" id="RFM32121.1"/>
    </source>
</evidence>
<comment type="caution">
    <text evidence="1">The sequence shown here is derived from an EMBL/GenBank/DDBJ whole genome shotgun (WGS) entry which is preliminary data.</text>
</comment>